<reference evidence="1" key="1">
    <citation type="submission" date="2019-12" db="EMBL/GenBank/DDBJ databases">
        <title>An insight into the sialome of adult female Ixodes ricinus ticks feeding for 6 days.</title>
        <authorList>
            <person name="Perner J."/>
            <person name="Ribeiro J.M.C."/>
        </authorList>
    </citation>
    <scope>NUCLEOTIDE SEQUENCE</scope>
    <source>
        <strain evidence="1">Semi-engorged</strain>
        <tissue evidence="1">Salivary glands</tissue>
    </source>
</reference>
<protein>
    <submittedName>
        <fullName evidence="1">Uncharacterized protein</fullName>
    </submittedName>
</protein>
<organism evidence="1">
    <name type="scientific">Ixodes ricinus</name>
    <name type="common">Common tick</name>
    <name type="synonym">Acarus ricinus</name>
    <dbReference type="NCBI Taxonomy" id="34613"/>
    <lineage>
        <taxon>Eukaryota</taxon>
        <taxon>Metazoa</taxon>
        <taxon>Ecdysozoa</taxon>
        <taxon>Arthropoda</taxon>
        <taxon>Chelicerata</taxon>
        <taxon>Arachnida</taxon>
        <taxon>Acari</taxon>
        <taxon>Parasitiformes</taxon>
        <taxon>Ixodida</taxon>
        <taxon>Ixodoidea</taxon>
        <taxon>Ixodidae</taxon>
        <taxon>Ixodinae</taxon>
        <taxon>Ixodes</taxon>
    </lineage>
</organism>
<name>A0A6B0UW32_IXORI</name>
<sequence>MVALCQCLHLCLQSGQGVIEHLATLLHAPQPLIPRATRARAAAWKGIGQGRPLERTRRLASFPELLHLQQISDVVVEQLVEQLLRVIATVDSPDSRGHSADVTRGVCLLLHQLLHVDLPSKLWICRIWGHIFVRICLSKQLIEQVFCPDNTVDGL</sequence>
<dbReference type="EMBL" id="GIFC01011927">
    <property type="protein sequence ID" value="MXU94010.1"/>
    <property type="molecule type" value="Transcribed_RNA"/>
</dbReference>
<accession>A0A6B0UW32</accession>
<evidence type="ECO:0000313" key="1">
    <source>
        <dbReference type="EMBL" id="MXU94010.1"/>
    </source>
</evidence>
<proteinExistence type="predicted"/>
<dbReference type="AlphaFoldDB" id="A0A6B0UW32"/>